<protein>
    <recommendedName>
        <fullName evidence="3">DUF38 domain-containing protein</fullName>
    </recommendedName>
</protein>
<name>A0A4U5LUC3_STECR</name>
<organism evidence="1 2">
    <name type="scientific">Steinernema carpocapsae</name>
    <name type="common">Entomopathogenic nematode</name>
    <dbReference type="NCBI Taxonomy" id="34508"/>
    <lineage>
        <taxon>Eukaryota</taxon>
        <taxon>Metazoa</taxon>
        <taxon>Ecdysozoa</taxon>
        <taxon>Nematoda</taxon>
        <taxon>Chromadorea</taxon>
        <taxon>Rhabditida</taxon>
        <taxon>Tylenchina</taxon>
        <taxon>Panagrolaimomorpha</taxon>
        <taxon>Strongyloidoidea</taxon>
        <taxon>Steinernematidae</taxon>
        <taxon>Steinernema</taxon>
    </lineage>
</organism>
<evidence type="ECO:0000313" key="2">
    <source>
        <dbReference type="Proteomes" id="UP000298663"/>
    </source>
</evidence>
<proteinExistence type="predicted"/>
<reference evidence="1 2" key="2">
    <citation type="journal article" date="2019" name="G3 (Bethesda)">
        <title>Hybrid Assembly of the Genome of the Entomopathogenic Nematode Steinernema carpocapsae Identifies the X-Chromosome.</title>
        <authorList>
            <person name="Serra L."/>
            <person name="Macchietto M."/>
            <person name="Macias-Munoz A."/>
            <person name="McGill C.J."/>
            <person name="Rodriguez I.M."/>
            <person name="Rodriguez B."/>
            <person name="Murad R."/>
            <person name="Mortazavi A."/>
        </authorList>
    </citation>
    <scope>NUCLEOTIDE SEQUENCE [LARGE SCALE GENOMIC DNA]</scope>
    <source>
        <strain evidence="1 2">ALL</strain>
    </source>
</reference>
<dbReference type="OrthoDB" id="10667473at2759"/>
<evidence type="ECO:0000313" key="1">
    <source>
        <dbReference type="EMBL" id="TKR59704.1"/>
    </source>
</evidence>
<dbReference type="Proteomes" id="UP000298663">
    <property type="component" value="Unassembled WGS sequence"/>
</dbReference>
<sequence>MNQVPFLFVDGVVGAFTHLPKPSSIPKLSDLKWTKALHDHISNRSVFRCFLQFDGSAIKCVFVNQDPASSQFRRSFTFQEIRLLDRHFVRIKGIELISEDTYSIMKNVQSISELEFKASVMKYVARKVQSSVVELNLTKGDFRSQMTLLENLHKRIYFSSLKLKYAREISEEFLLDQLENSASLRCIELSGAWEQSMLKTLLDFTKRKAHRVGLWLSASEIKLDADSLQQVIRDWDWNSCNIDGISAQTTLTEDEFEKVFRWDGISRHVKYKPGEKRAIKVTKEDQLIRIATEECTCALRKRCNLGAFIPDHHSYFL</sequence>
<reference evidence="1 2" key="1">
    <citation type="journal article" date="2015" name="Genome Biol.">
        <title>Comparative genomics of Steinernema reveals deeply conserved gene regulatory networks.</title>
        <authorList>
            <person name="Dillman A.R."/>
            <person name="Macchietto M."/>
            <person name="Porter C.F."/>
            <person name="Rogers A."/>
            <person name="Williams B."/>
            <person name="Antoshechkin I."/>
            <person name="Lee M.M."/>
            <person name="Goodwin Z."/>
            <person name="Lu X."/>
            <person name="Lewis E.E."/>
            <person name="Goodrich-Blair H."/>
            <person name="Stock S.P."/>
            <person name="Adams B.J."/>
            <person name="Sternberg P.W."/>
            <person name="Mortazavi A."/>
        </authorList>
    </citation>
    <scope>NUCLEOTIDE SEQUENCE [LARGE SCALE GENOMIC DNA]</scope>
    <source>
        <strain evidence="1 2">ALL</strain>
    </source>
</reference>
<accession>A0A4U5LUC3</accession>
<evidence type="ECO:0008006" key="3">
    <source>
        <dbReference type="Google" id="ProtNLM"/>
    </source>
</evidence>
<gene>
    <name evidence="1" type="ORF">L596_029338</name>
</gene>
<dbReference type="AlphaFoldDB" id="A0A4U5LUC3"/>
<comment type="caution">
    <text evidence="1">The sequence shown here is derived from an EMBL/GenBank/DDBJ whole genome shotgun (WGS) entry which is preliminary data.</text>
</comment>
<dbReference type="EMBL" id="AZBU02000012">
    <property type="protein sequence ID" value="TKR59704.1"/>
    <property type="molecule type" value="Genomic_DNA"/>
</dbReference>
<keyword evidence="2" id="KW-1185">Reference proteome</keyword>